<keyword evidence="4" id="KW-0539">Nucleus</keyword>
<keyword evidence="3" id="KW-0690">Ribosome biogenesis</keyword>
<dbReference type="CDD" id="cd00875">
    <property type="entry name" value="RNA_Cyclase_Class_I"/>
    <property type="match status" value="1"/>
</dbReference>
<dbReference type="InterPro" id="IPR016443">
    <property type="entry name" value="RNA3'_term_phos_cyc_type_2"/>
</dbReference>
<dbReference type="RefSeq" id="XP_025596798.1">
    <property type="nucleotide sequence ID" value="XM_025741009.1"/>
</dbReference>
<evidence type="ECO:0000256" key="4">
    <source>
        <dbReference type="ARBA" id="ARBA00023242"/>
    </source>
</evidence>
<feature type="domain" description="RNA 3'-terminal phosphate cyclase insert" evidence="6">
    <location>
        <begin position="203"/>
        <end position="301"/>
    </location>
</feature>
<name>A0A316Z4K0_9BASI</name>
<dbReference type="Gene3D" id="3.65.10.20">
    <property type="entry name" value="RNA 3'-terminal phosphate cyclase domain"/>
    <property type="match status" value="1"/>
</dbReference>
<evidence type="ECO:0000259" key="5">
    <source>
        <dbReference type="Pfam" id="PF01137"/>
    </source>
</evidence>
<evidence type="ECO:0000313" key="8">
    <source>
        <dbReference type="Proteomes" id="UP000245946"/>
    </source>
</evidence>
<dbReference type="InterPro" id="IPR020719">
    <property type="entry name" value="RNA3'_term_phos_cycl-like_CS"/>
</dbReference>
<evidence type="ECO:0000259" key="6">
    <source>
        <dbReference type="Pfam" id="PF05189"/>
    </source>
</evidence>
<dbReference type="PANTHER" id="PTHR11096">
    <property type="entry name" value="RNA 3' TERMINAL PHOSPHATE CYCLASE"/>
    <property type="match status" value="1"/>
</dbReference>
<dbReference type="InterPro" id="IPR036553">
    <property type="entry name" value="RPTC_insert"/>
</dbReference>
<dbReference type="PANTHER" id="PTHR11096:SF1">
    <property type="entry name" value="RNA 3'-TERMINAL PHOSPHATE CYCLASE-LIKE PROTEIN"/>
    <property type="match status" value="1"/>
</dbReference>
<protein>
    <submittedName>
        <fullName evidence="7">18S rRNA biogenesis protein</fullName>
    </submittedName>
</protein>
<dbReference type="OrthoDB" id="1911237at2759"/>
<evidence type="ECO:0000313" key="7">
    <source>
        <dbReference type="EMBL" id="PWN96519.1"/>
    </source>
</evidence>
<evidence type="ECO:0000256" key="3">
    <source>
        <dbReference type="ARBA" id="ARBA00022517"/>
    </source>
</evidence>
<dbReference type="InterPro" id="IPR037136">
    <property type="entry name" value="RNA3'_phos_cyclase_dom_sf"/>
</dbReference>
<keyword evidence="8" id="KW-1185">Reference proteome</keyword>
<dbReference type="InterPro" id="IPR000228">
    <property type="entry name" value="RNA3'_term_phos_cyc"/>
</dbReference>
<dbReference type="NCBIfam" id="TIGR03400">
    <property type="entry name" value="18S_RNA_Rcl1p"/>
    <property type="match status" value="1"/>
</dbReference>
<dbReference type="GO" id="GO:0000479">
    <property type="term" value="P:endonucleolytic cleavage of tricistronic rRNA transcript (SSU-rRNA, 5.8S rRNA, LSU-rRNA)"/>
    <property type="evidence" value="ECO:0007669"/>
    <property type="project" value="TreeGrafter"/>
</dbReference>
<dbReference type="GeneID" id="37268553"/>
<proteinExistence type="inferred from homology"/>
<dbReference type="InterPro" id="IPR013792">
    <property type="entry name" value="RNA3'P_cycl/enolpyr_Trfase_a/b"/>
</dbReference>
<dbReference type="InterPro" id="IPR023797">
    <property type="entry name" value="RNA3'_phos_cyclase_dom"/>
</dbReference>
<dbReference type="EMBL" id="KZ819299">
    <property type="protein sequence ID" value="PWN96519.1"/>
    <property type="molecule type" value="Genomic_DNA"/>
</dbReference>
<dbReference type="Pfam" id="PF01137">
    <property type="entry name" value="RTC"/>
    <property type="match status" value="1"/>
</dbReference>
<evidence type="ECO:0000256" key="2">
    <source>
        <dbReference type="ARBA" id="ARBA00007089"/>
    </source>
</evidence>
<dbReference type="Proteomes" id="UP000245946">
    <property type="component" value="Unassembled WGS sequence"/>
</dbReference>
<gene>
    <name evidence="7" type="ORF">FA09DRAFT_321198</name>
</gene>
<dbReference type="GO" id="GO:0004521">
    <property type="term" value="F:RNA endonuclease activity"/>
    <property type="evidence" value="ECO:0007669"/>
    <property type="project" value="TreeGrafter"/>
</dbReference>
<dbReference type="STRING" id="58919.A0A316Z4K0"/>
<dbReference type="PROSITE" id="PS01287">
    <property type="entry name" value="RTC"/>
    <property type="match status" value="1"/>
</dbReference>
<evidence type="ECO:0000256" key="1">
    <source>
        <dbReference type="ARBA" id="ARBA00004604"/>
    </source>
</evidence>
<comment type="similarity">
    <text evidence="2">Belongs to the RNA 3'-terminal cyclase family. Type 2 subfamily.</text>
</comment>
<dbReference type="Gene3D" id="3.30.360.20">
    <property type="entry name" value="RNA 3'-terminal phosphate cyclase, insert domain"/>
    <property type="match status" value="1"/>
</dbReference>
<feature type="domain" description="RNA 3'-terminal phosphate cyclase" evidence="5">
    <location>
        <begin position="22"/>
        <end position="355"/>
    </location>
</feature>
<sequence length="398" mass="41926">MPSASSSSSAAAAPGRTQYLRLRGHAAFRQRLVLACLTGRPLRIDGIRAEDAEPGIRDFEAGFLRLLEKCTNGSVVEIGYTGTSISFRPGTISGGDVVHDCGTARPVGYFLEWLALLAPFAKKELRLTLKGITTGEGDLGVDLLRTVTLPLLSQFLPEGTSFAAPLELRVLSRGMPPLGGGSVQFRCPLLPTTTGLRTLDFTSAGRVRRLRGVASAARVSPNMASRLVDKSRGILGRYVPDLYVFADVFRGEEAGKSPGFALSLVSTSTTGVLHCAEALSGPGVPPEDVAERASHALLCEIANGGCVGRSHQAHALLLMAVGPEDVGHLRLGQLTANAVQMLRDIKEFTGVSFKIAPALDSAADEAAAGDDEAERPKRPQELIMSCVGCGVRGARKAA</sequence>
<reference evidence="7 8" key="1">
    <citation type="journal article" date="2018" name="Mol. Biol. Evol.">
        <title>Broad Genomic Sampling Reveals a Smut Pathogenic Ancestry of the Fungal Clade Ustilaginomycotina.</title>
        <authorList>
            <person name="Kijpornyongpan T."/>
            <person name="Mondo S.J."/>
            <person name="Barry K."/>
            <person name="Sandor L."/>
            <person name="Lee J."/>
            <person name="Lipzen A."/>
            <person name="Pangilinan J."/>
            <person name="LaButti K."/>
            <person name="Hainaut M."/>
            <person name="Henrissat B."/>
            <person name="Grigoriev I.V."/>
            <person name="Spatafora J.W."/>
            <person name="Aime M.C."/>
        </authorList>
    </citation>
    <scope>NUCLEOTIDE SEQUENCE [LARGE SCALE GENOMIC DNA]</scope>
    <source>
        <strain evidence="7 8">MCA 4186</strain>
    </source>
</reference>
<comment type="subcellular location">
    <subcellularLocation>
        <location evidence="1">Nucleus</location>
        <location evidence="1">Nucleolus</location>
    </subcellularLocation>
</comment>
<organism evidence="7 8">
    <name type="scientific">Tilletiopsis washingtonensis</name>
    <dbReference type="NCBI Taxonomy" id="58919"/>
    <lineage>
        <taxon>Eukaryota</taxon>
        <taxon>Fungi</taxon>
        <taxon>Dikarya</taxon>
        <taxon>Basidiomycota</taxon>
        <taxon>Ustilaginomycotina</taxon>
        <taxon>Exobasidiomycetes</taxon>
        <taxon>Entylomatales</taxon>
        <taxon>Entylomatales incertae sedis</taxon>
        <taxon>Tilletiopsis</taxon>
    </lineage>
</organism>
<accession>A0A316Z4K0</accession>
<dbReference type="GO" id="GO:0005730">
    <property type="term" value="C:nucleolus"/>
    <property type="evidence" value="ECO:0007669"/>
    <property type="project" value="UniProtKB-SubCell"/>
</dbReference>
<dbReference type="AlphaFoldDB" id="A0A316Z4K0"/>
<dbReference type="Pfam" id="PF05189">
    <property type="entry name" value="RTC_insert"/>
    <property type="match status" value="1"/>
</dbReference>
<dbReference type="SUPFAM" id="SSF55205">
    <property type="entry name" value="EPT/RTPC-like"/>
    <property type="match status" value="1"/>
</dbReference>
<dbReference type="InterPro" id="IPR013791">
    <property type="entry name" value="RNA3'-term_phos_cycl_insert"/>
</dbReference>